<proteinExistence type="predicted"/>
<name>A0A0D0DZF1_9AGAM</name>
<keyword evidence="2" id="KW-1185">Reference proteome</keyword>
<evidence type="ECO:0008006" key="3">
    <source>
        <dbReference type="Google" id="ProtNLM"/>
    </source>
</evidence>
<reference evidence="1 2" key="1">
    <citation type="submission" date="2014-04" db="EMBL/GenBank/DDBJ databases">
        <authorList>
            <consortium name="DOE Joint Genome Institute"/>
            <person name="Kuo A."/>
            <person name="Kohler A."/>
            <person name="Jargeat P."/>
            <person name="Nagy L.G."/>
            <person name="Floudas D."/>
            <person name="Copeland A."/>
            <person name="Barry K.W."/>
            <person name="Cichocki N."/>
            <person name="Veneault-Fourrey C."/>
            <person name="LaButti K."/>
            <person name="Lindquist E.A."/>
            <person name="Lipzen A."/>
            <person name="Lundell T."/>
            <person name="Morin E."/>
            <person name="Murat C."/>
            <person name="Sun H."/>
            <person name="Tunlid A."/>
            <person name="Henrissat B."/>
            <person name="Grigoriev I.V."/>
            <person name="Hibbett D.S."/>
            <person name="Martin F."/>
            <person name="Nordberg H.P."/>
            <person name="Cantor M.N."/>
            <person name="Hua S.X."/>
        </authorList>
    </citation>
    <scope>NUCLEOTIDE SEQUENCE [LARGE SCALE GENOMIC DNA]</scope>
    <source>
        <strain evidence="1 2">Ve08.2h10</strain>
    </source>
</reference>
<dbReference type="EMBL" id="KN825014">
    <property type="protein sequence ID" value="KIK95896.1"/>
    <property type="molecule type" value="Genomic_DNA"/>
</dbReference>
<protein>
    <recommendedName>
        <fullName evidence="3">DDE-1 domain-containing protein</fullName>
    </recommendedName>
</protein>
<sequence length="75" mass="8409">VACKNTNIITALPSKMTHKLQPLYVGVFSSCDNWLGQGVCITCYNFIQEYLATCHVITPSLVQKAFVKTRIYPLN</sequence>
<feature type="non-terminal residue" evidence="1">
    <location>
        <position position="1"/>
    </location>
</feature>
<dbReference type="HOGENOM" id="CLU_013929_2_4_1"/>
<accession>A0A0D0DZF1</accession>
<evidence type="ECO:0000313" key="2">
    <source>
        <dbReference type="Proteomes" id="UP000054538"/>
    </source>
</evidence>
<dbReference type="OrthoDB" id="2646666at2759"/>
<dbReference type="AlphaFoldDB" id="A0A0D0DZF1"/>
<evidence type="ECO:0000313" key="1">
    <source>
        <dbReference type="EMBL" id="KIK95896.1"/>
    </source>
</evidence>
<feature type="non-terminal residue" evidence="1">
    <location>
        <position position="75"/>
    </location>
</feature>
<dbReference type="Proteomes" id="UP000054538">
    <property type="component" value="Unassembled WGS sequence"/>
</dbReference>
<gene>
    <name evidence="1" type="ORF">PAXRUDRAFT_85321</name>
</gene>
<dbReference type="InParanoid" id="A0A0D0DZF1"/>
<organism evidence="1 2">
    <name type="scientific">Paxillus rubicundulus Ve08.2h10</name>
    <dbReference type="NCBI Taxonomy" id="930991"/>
    <lineage>
        <taxon>Eukaryota</taxon>
        <taxon>Fungi</taxon>
        <taxon>Dikarya</taxon>
        <taxon>Basidiomycota</taxon>
        <taxon>Agaricomycotina</taxon>
        <taxon>Agaricomycetes</taxon>
        <taxon>Agaricomycetidae</taxon>
        <taxon>Boletales</taxon>
        <taxon>Paxilineae</taxon>
        <taxon>Paxillaceae</taxon>
        <taxon>Paxillus</taxon>
    </lineage>
</organism>
<reference evidence="2" key="2">
    <citation type="submission" date="2015-01" db="EMBL/GenBank/DDBJ databases">
        <title>Evolutionary Origins and Diversification of the Mycorrhizal Mutualists.</title>
        <authorList>
            <consortium name="DOE Joint Genome Institute"/>
            <consortium name="Mycorrhizal Genomics Consortium"/>
            <person name="Kohler A."/>
            <person name="Kuo A."/>
            <person name="Nagy L.G."/>
            <person name="Floudas D."/>
            <person name="Copeland A."/>
            <person name="Barry K.W."/>
            <person name="Cichocki N."/>
            <person name="Veneault-Fourrey C."/>
            <person name="LaButti K."/>
            <person name="Lindquist E.A."/>
            <person name="Lipzen A."/>
            <person name="Lundell T."/>
            <person name="Morin E."/>
            <person name="Murat C."/>
            <person name="Riley R."/>
            <person name="Ohm R."/>
            <person name="Sun H."/>
            <person name="Tunlid A."/>
            <person name="Henrissat B."/>
            <person name="Grigoriev I.V."/>
            <person name="Hibbett D.S."/>
            <person name="Martin F."/>
        </authorList>
    </citation>
    <scope>NUCLEOTIDE SEQUENCE [LARGE SCALE GENOMIC DNA]</scope>
    <source>
        <strain evidence="2">Ve08.2h10</strain>
    </source>
</reference>